<comment type="subcellular location">
    <subcellularLocation>
        <location evidence="1">Cell inner membrane</location>
        <topology evidence="1">Lipid-anchor</topology>
    </subcellularLocation>
</comment>
<dbReference type="Pfam" id="PF25944">
    <property type="entry name" value="Beta-barrel_RND"/>
    <property type="match status" value="1"/>
</dbReference>
<dbReference type="InterPro" id="IPR058626">
    <property type="entry name" value="MdtA-like_b-barrel"/>
</dbReference>
<dbReference type="PANTHER" id="PTHR30158">
    <property type="entry name" value="ACRA/E-RELATED COMPONENT OF DRUG EFFLUX TRANSPORTER"/>
    <property type="match status" value="1"/>
</dbReference>
<accession>A0A9X6BG46</accession>
<evidence type="ECO:0000313" key="9">
    <source>
        <dbReference type="Proteomes" id="UP000190508"/>
    </source>
</evidence>
<feature type="domain" description="Multidrug resistance protein MdtA-like beta-barrel" evidence="6">
    <location>
        <begin position="198"/>
        <end position="288"/>
    </location>
</feature>
<proteinExistence type="inferred from homology"/>
<reference evidence="8" key="1">
    <citation type="submission" date="2020-12" db="EMBL/GenBank/DDBJ databases">
        <title>Complete genome investigation of Xanthomonas citri pv. durantae LMG696.</title>
        <authorList>
            <person name="Rana R."/>
            <person name="Bansal K."/>
            <person name="Patil P.B."/>
        </authorList>
    </citation>
    <scope>NUCLEOTIDE SEQUENCE</scope>
    <source>
        <strain evidence="8">LMG696</strain>
    </source>
</reference>
<dbReference type="GO" id="GO:0005886">
    <property type="term" value="C:plasma membrane"/>
    <property type="evidence" value="ECO:0007669"/>
    <property type="project" value="UniProtKB-SubCell"/>
</dbReference>
<dbReference type="PANTHER" id="PTHR30158:SF3">
    <property type="entry name" value="MULTIDRUG EFFLUX PUMP SUBUNIT ACRA-RELATED"/>
    <property type="match status" value="1"/>
</dbReference>
<evidence type="ECO:0000259" key="4">
    <source>
        <dbReference type="Pfam" id="PF25876"/>
    </source>
</evidence>
<dbReference type="Gene3D" id="2.40.420.20">
    <property type="match status" value="1"/>
</dbReference>
<protein>
    <submittedName>
        <fullName evidence="8">Efflux RND transporter periplasmic adaptor subunit</fullName>
    </submittedName>
</protein>
<name>A0A9X6BG46_XANCI</name>
<dbReference type="EMBL" id="CP066343">
    <property type="protein sequence ID" value="UVG57018.1"/>
    <property type="molecule type" value="Genomic_DNA"/>
</dbReference>
<dbReference type="FunFam" id="2.40.420.20:FF:000001">
    <property type="entry name" value="Efflux RND transporter periplasmic adaptor subunit"/>
    <property type="match status" value="1"/>
</dbReference>
<dbReference type="Proteomes" id="UP000190508">
    <property type="component" value="Chromosome"/>
</dbReference>
<feature type="compositionally biased region" description="Polar residues" evidence="3">
    <location>
        <begin position="376"/>
        <end position="385"/>
    </location>
</feature>
<evidence type="ECO:0000256" key="2">
    <source>
        <dbReference type="ARBA" id="ARBA00009477"/>
    </source>
</evidence>
<dbReference type="RefSeq" id="WP_040277443.1">
    <property type="nucleotide sequence ID" value="NZ_CP066343.1"/>
</dbReference>
<dbReference type="Gene3D" id="2.40.50.100">
    <property type="match status" value="1"/>
</dbReference>
<organism evidence="8 9">
    <name type="scientific">Xanthomonas citri pv. durantae</name>
    <dbReference type="NCBI Taxonomy" id="487862"/>
    <lineage>
        <taxon>Bacteria</taxon>
        <taxon>Pseudomonadati</taxon>
        <taxon>Pseudomonadota</taxon>
        <taxon>Gammaproteobacteria</taxon>
        <taxon>Lysobacterales</taxon>
        <taxon>Lysobacteraceae</taxon>
        <taxon>Xanthomonas</taxon>
    </lineage>
</organism>
<dbReference type="InterPro" id="IPR006143">
    <property type="entry name" value="RND_pump_MFP"/>
</dbReference>
<dbReference type="GO" id="GO:0046677">
    <property type="term" value="P:response to antibiotic"/>
    <property type="evidence" value="ECO:0007669"/>
    <property type="project" value="TreeGrafter"/>
</dbReference>
<feature type="domain" description="Multidrug resistance protein MdtA-like C-terminal permuted SH3" evidence="7">
    <location>
        <begin position="292"/>
        <end position="354"/>
    </location>
</feature>
<dbReference type="Pfam" id="PF25917">
    <property type="entry name" value="BSH_RND"/>
    <property type="match status" value="1"/>
</dbReference>
<evidence type="ECO:0000259" key="5">
    <source>
        <dbReference type="Pfam" id="PF25917"/>
    </source>
</evidence>
<dbReference type="PROSITE" id="PS51257">
    <property type="entry name" value="PROKAR_LIPOPROTEIN"/>
    <property type="match status" value="1"/>
</dbReference>
<dbReference type="InterPro" id="IPR058625">
    <property type="entry name" value="MdtA-like_BSH"/>
</dbReference>
<dbReference type="Pfam" id="PF25967">
    <property type="entry name" value="RND-MFP_C"/>
    <property type="match status" value="1"/>
</dbReference>
<dbReference type="NCBIfam" id="TIGR01730">
    <property type="entry name" value="RND_mfp"/>
    <property type="match status" value="1"/>
</dbReference>
<sequence length="385" mass="40976">MIKNRRTPSPARIAVLVTFSVGLIACGRNEAPERAVAPPEVGVIQLAPQPLLLSTELPGRTTAYLVAEVRPQVTGILLERRFQEGSEVKAGQVLYQINPAPFRATLSRAEASLESAKLLADRYDRLIETRAISQQERDDARSQYLQASAAAESARIDLDFTRITAPISGRIGRSSVTQGALVTANQADALATVQKLDPIYVDVVQPSTTLLQLRQDLASGRLKSAGEGQAEIHLKLENGQDYAHAGKLQFSEVSVDPGTGAVTLRAVFPNPDGVLLPGMFVRAQLQEGRRDDALLVPQRGVTRDSQGKAVALVVDAKNIVQQRALVTERSVDGQWLIGSGLAAGDRVIVDGVQRARPGAEVKPVPVSAAPTGTAADASTTPQAAK</sequence>
<evidence type="ECO:0000256" key="1">
    <source>
        <dbReference type="ARBA" id="ARBA00004519"/>
    </source>
</evidence>
<feature type="domain" description="Multidrug resistance protein MdtA-like barrel-sandwich hybrid" evidence="5">
    <location>
        <begin position="66"/>
        <end position="194"/>
    </location>
</feature>
<feature type="domain" description="Multidrug resistance protein MdtA-like alpha-helical hairpin" evidence="4">
    <location>
        <begin position="102"/>
        <end position="161"/>
    </location>
</feature>
<dbReference type="Gene3D" id="1.10.287.470">
    <property type="entry name" value="Helix hairpin bin"/>
    <property type="match status" value="1"/>
</dbReference>
<dbReference type="AlphaFoldDB" id="A0A9X6BG46"/>
<evidence type="ECO:0000256" key="3">
    <source>
        <dbReference type="SAM" id="MobiDB-lite"/>
    </source>
</evidence>
<dbReference type="InterPro" id="IPR058627">
    <property type="entry name" value="MdtA-like_C"/>
</dbReference>
<dbReference type="Pfam" id="PF25876">
    <property type="entry name" value="HH_MFP_RND"/>
    <property type="match status" value="1"/>
</dbReference>
<dbReference type="SUPFAM" id="SSF111369">
    <property type="entry name" value="HlyD-like secretion proteins"/>
    <property type="match status" value="1"/>
</dbReference>
<gene>
    <name evidence="8" type="ORF">Xdur_012095</name>
</gene>
<evidence type="ECO:0000259" key="7">
    <source>
        <dbReference type="Pfam" id="PF25967"/>
    </source>
</evidence>
<feature type="region of interest" description="Disordered" evidence="3">
    <location>
        <begin position="359"/>
        <end position="385"/>
    </location>
</feature>
<dbReference type="GO" id="GO:0022857">
    <property type="term" value="F:transmembrane transporter activity"/>
    <property type="evidence" value="ECO:0007669"/>
    <property type="project" value="InterPro"/>
</dbReference>
<evidence type="ECO:0000313" key="8">
    <source>
        <dbReference type="EMBL" id="UVG57018.1"/>
    </source>
</evidence>
<dbReference type="InterPro" id="IPR058624">
    <property type="entry name" value="MdtA-like_HH"/>
</dbReference>
<dbReference type="Gene3D" id="2.40.30.170">
    <property type="match status" value="1"/>
</dbReference>
<evidence type="ECO:0000259" key="6">
    <source>
        <dbReference type="Pfam" id="PF25944"/>
    </source>
</evidence>
<comment type="similarity">
    <text evidence="2">Belongs to the membrane fusion protein (MFP) (TC 8.A.1) family.</text>
</comment>